<accession>A0ABM8Z409</accession>
<protein>
    <submittedName>
        <fullName evidence="2">HTH-type transcriptional regulator</fullName>
    </submittedName>
</protein>
<dbReference type="Pfam" id="PF04397">
    <property type="entry name" value="LytTR"/>
    <property type="match status" value="1"/>
</dbReference>
<dbReference type="RefSeq" id="WP_230095934.1">
    <property type="nucleotide sequence ID" value="NZ_CAKKNS010000001.1"/>
</dbReference>
<dbReference type="InterPro" id="IPR007492">
    <property type="entry name" value="LytTR_DNA-bd_dom"/>
</dbReference>
<gene>
    <name evidence="2" type="ORF">WFA24289_00153</name>
</gene>
<dbReference type="PANTHER" id="PTHR37299:SF4">
    <property type="entry name" value="TRANSCRIPTIONAL REGULATOR"/>
    <property type="match status" value="1"/>
</dbReference>
<keyword evidence="3" id="KW-1185">Reference proteome</keyword>
<evidence type="ECO:0000313" key="2">
    <source>
        <dbReference type="EMBL" id="CAH0415855.1"/>
    </source>
</evidence>
<proteinExistence type="predicted"/>
<dbReference type="Proteomes" id="UP000789707">
    <property type="component" value="Unassembled WGS sequence"/>
</dbReference>
<dbReference type="PANTHER" id="PTHR37299">
    <property type="entry name" value="TRANSCRIPTIONAL REGULATOR-RELATED"/>
    <property type="match status" value="1"/>
</dbReference>
<reference evidence="2 3" key="1">
    <citation type="submission" date="2021-11" db="EMBL/GenBank/DDBJ databases">
        <authorList>
            <person name="Depoorter E."/>
        </authorList>
    </citation>
    <scope>NUCLEOTIDE SEQUENCE [LARGE SCALE GENOMIC DNA]</scope>
    <source>
        <strain evidence="2 3">LMG 24289</strain>
    </source>
</reference>
<evidence type="ECO:0000259" key="1">
    <source>
        <dbReference type="PROSITE" id="PS50930"/>
    </source>
</evidence>
<dbReference type="EMBL" id="CAKKNS010000001">
    <property type="protein sequence ID" value="CAH0415855.1"/>
    <property type="molecule type" value="Genomic_DNA"/>
</dbReference>
<comment type="caution">
    <text evidence="2">The sequence shown here is derived from an EMBL/GenBank/DDBJ whole genome shotgun (WGS) entry which is preliminary data.</text>
</comment>
<name>A0ABM8Z409_9LACO</name>
<dbReference type="PROSITE" id="PS50930">
    <property type="entry name" value="HTH_LYTTR"/>
    <property type="match status" value="1"/>
</dbReference>
<dbReference type="SMART" id="SM00850">
    <property type="entry name" value="LytTR"/>
    <property type="match status" value="1"/>
</dbReference>
<feature type="domain" description="HTH LytTR-type" evidence="1">
    <location>
        <begin position="49"/>
        <end position="152"/>
    </location>
</feature>
<dbReference type="Gene3D" id="2.40.50.1020">
    <property type="entry name" value="LytTr DNA-binding domain"/>
    <property type="match status" value="1"/>
</dbReference>
<organism evidence="2 3">
    <name type="scientific">Periweissella fabaria</name>
    <dbReference type="NCBI Taxonomy" id="546157"/>
    <lineage>
        <taxon>Bacteria</taxon>
        <taxon>Bacillati</taxon>
        <taxon>Bacillota</taxon>
        <taxon>Bacilli</taxon>
        <taxon>Lactobacillales</taxon>
        <taxon>Lactobacillaceae</taxon>
        <taxon>Periweissella</taxon>
    </lineage>
</organism>
<sequence length="156" mass="18116">MKITIEIDTTTPDLEVVIHTPQFDEHVAKLQTVLQEFATAGTSAVISPLTYIKDDTEYYFNDTEVLFFETDGREVYAHTNDETYLVKQRLYELEQRLAPRFMRISKSALLNIHAVYGLTRTVTGATVGFQNSPKLVFVSRRYFKDLKERLEEERNL</sequence>
<evidence type="ECO:0000313" key="3">
    <source>
        <dbReference type="Proteomes" id="UP000789707"/>
    </source>
</evidence>
<dbReference type="InterPro" id="IPR046947">
    <property type="entry name" value="LytR-like"/>
</dbReference>